<name>A0A8B8AZU5_CRAVI</name>
<comment type="similarity">
    <text evidence="2 5">Belongs to the CGI121/TPRKB family.</text>
</comment>
<dbReference type="PANTHER" id="PTHR15840:SF10">
    <property type="entry name" value="EKC_KEOPS COMPLEX SUBUNIT TPRKB"/>
    <property type="match status" value="1"/>
</dbReference>
<evidence type="ECO:0000256" key="4">
    <source>
        <dbReference type="ARBA" id="ARBA00023242"/>
    </source>
</evidence>
<evidence type="ECO:0000256" key="2">
    <source>
        <dbReference type="ARBA" id="ARBA00005546"/>
    </source>
</evidence>
<comment type="subcellular location">
    <subcellularLocation>
        <location evidence="1">Nucleus</location>
    </subcellularLocation>
</comment>
<dbReference type="InterPro" id="IPR013926">
    <property type="entry name" value="CGI121/TPRKB"/>
</dbReference>
<sequence>MAAKIIPCGPYPDSNMTLMLFSEVSNAAEIRKCVMSGEFEAALLKTSMILEPFQVMVAANRAIHLNRINKMMTKNVHSEVLFSLSPSKNISDSFRKFGLADNDTSVLVVIVNDIDGSTCQALKNKVKGQLTDIDNIGKFADFPMIKKVFKISETELLACSAVDAIISRISSKEIVTV</sequence>
<dbReference type="OrthoDB" id="329139at2759"/>
<gene>
    <name evidence="7" type="primary">LOC111106296</name>
</gene>
<evidence type="ECO:0000256" key="3">
    <source>
        <dbReference type="ARBA" id="ARBA00022694"/>
    </source>
</evidence>
<keyword evidence="3" id="KW-0819">tRNA processing</keyword>
<dbReference type="GO" id="GO:0005634">
    <property type="term" value="C:nucleus"/>
    <property type="evidence" value="ECO:0007669"/>
    <property type="project" value="UniProtKB-SubCell"/>
</dbReference>
<dbReference type="RefSeq" id="XP_022296621.1">
    <property type="nucleotide sequence ID" value="XM_022440913.1"/>
</dbReference>
<dbReference type="GeneID" id="111106296"/>
<proteinExistence type="inferred from homology"/>
<organism evidence="6 7">
    <name type="scientific">Crassostrea virginica</name>
    <name type="common">Eastern oyster</name>
    <dbReference type="NCBI Taxonomy" id="6565"/>
    <lineage>
        <taxon>Eukaryota</taxon>
        <taxon>Metazoa</taxon>
        <taxon>Spiralia</taxon>
        <taxon>Lophotrochozoa</taxon>
        <taxon>Mollusca</taxon>
        <taxon>Bivalvia</taxon>
        <taxon>Autobranchia</taxon>
        <taxon>Pteriomorphia</taxon>
        <taxon>Ostreida</taxon>
        <taxon>Ostreoidea</taxon>
        <taxon>Ostreidae</taxon>
        <taxon>Crassostrea</taxon>
    </lineage>
</organism>
<keyword evidence="6" id="KW-1185">Reference proteome</keyword>
<dbReference type="AlphaFoldDB" id="A0A8B8AZU5"/>
<dbReference type="Gene3D" id="3.30.2380.10">
    <property type="entry name" value="CGI121/TPRKB"/>
    <property type="match status" value="1"/>
</dbReference>
<evidence type="ECO:0000313" key="7">
    <source>
        <dbReference type="RefSeq" id="XP_022296621.1"/>
    </source>
</evidence>
<dbReference type="GO" id="GO:0002949">
    <property type="term" value="P:tRNA threonylcarbamoyladenosine modification"/>
    <property type="evidence" value="ECO:0007669"/>
    <property type="project" value="TreeGrafter"/>
</dbReference>
<dbReference type="KEGG" id="cvn:111106296"/>
<protein>
    <submittedName>
        <fullName evidence="7">EKC/KEOPS complex subunit Tprkb-like</fullName>
    </submittedName>
</protein>
<dbReference type="Proteomes" id="UP000694844">
    <property type="component" value="Chromosome 8"/>
</dbReference>
<evidence type="ECO:0000313" key="6">
    <source>
        <dbReference type="Proteomes" id="UP000694844"/>
    </source>
</evidence>
<reference evidence="7" key="1">
    <citation type="submission" date="2025-08" db="UniProtKB">
        <authorList>
            <consortium name="RefSeq"/>
        </authorList>
    </citation>
    <scope>IDENTIFICATION</scope>
    <source>
        <tissue evidence="7">Whole sample</tissue>
    </source>
</reference>
<dbReference type="GO" id="GO:0005829">
    <property type="term" value="C:cytosol"/>
    <property type="evidence" value="ECO:0007669"/>
    <property type="project" value="TreeGrafter"/>
</dbReference>
<dbReference type="GO" id="GO:0000408">
    <property type="term" value="C:EKC/KEOPS complex"/>
    <property type="evidence" value="ECO:0007669"/>
    <property type="project" value="TreeGrafter"/>
</dbReference>
<accession>A0A8B8AZU5</accession>
<evidence type="ECO:0000256" key="5">
    <source>
        <dbReference type="RuleBase" id="RU004398"/>
    </source>
</evidence>
<dbReference type="InterPro" id="IPR036504">
    <property type="entry name" value="CGI121/TPRKB_sf"/>
</dbReference>
<evidence type="ECO:0000256" key="1">
    <source>
        <dbReference type="ARBA" id="ARBA00004123"/>
    </source>
</evidence>
<dbReference type="SUPFAM" id="SSF143870">
    <property type="entry name" value="PF0523-like"/>
    <property type="match status" value="1"/>
</dbReference>
<dbReference type="PANTHER" id="PTHR15840">
    <property type="entry name" value="CGI-121 FAMILY MEMBER"/>
    <property type="match status" value="1"/>
</dbReference>
<dbReference type="Pfam" id="PF08617">
    <property type="entry name" value="CGI-121"/>
    <property type="match status" value="1"/>
</dbReference>
<keyword evidence="4 5" id="KW-0539">Nucleus</keyword>